<dbReference type="GO" id="GO:0020037">
    <property type="term" value="F:heme binding"/>
    <property type="evidence" value="ECO:0007669"/>
    <property type="project" value="InterPro"/>
</dbReference>
<dbReference type="SUPFAM" id="SSF46626">
    <property type="entry name" value="Cytochrome c"/>
    <property type="match status" value="1"/>
</dbReference>
<keyword evidence="3" id="KW-0408">Iron</keyword>
<proteinExistence type="predicted"/>
<dbReference type="GO" id="GO:0046872">
    <property type="term" value="F:metal ion binding"/>
    <property type="evidence" value="ECO:0007669"/>
    <property type="project" value="UniProtKB-KW"/>
</dbReference>
<name>A0A3B1DVF5_9ZZZZ</name>
<evidence type="ECO:0000256" key="1">
    <source>
        <dbReference type="ARBA" id="ARBA00022617"/>
    </source>
</evidence>
<dbReference type="AlphaFoldDB" id="A0A3B1DVF5"/>
<protein>
    <recommendedName>
        <fullName evidence="4">Cytochrome c domain-containing protein</fullName>
    </recommendedName>
</protein>
<dbReference type="Pfam" id="PF23500">
    <property type="entry name" value="DUF7133"/>
    <property type="match status" value="1"/>
</dbReference>
<dbReference type="Gene3D" id="1.10.760.10">
    <property type="entry name" value="Cytochrome c-like domain"/>
    <property type="match status" value="1"/>
</dbReference>
<dbReference type="GO" id="GO:0009055">
    <property type="term" value="F:electron transfer activity"/>
    <property type="evidence" value="ECO:0007669"/>
    <property type="project" value="InterPro"/>
</dbReference>
<dbReference type="InterPro" id="IPR013428">
    <property type="entry name" value="Membrane-bound_put_N"/>
</dbReference>
<feature type="domain" description="Cytochrome c" evidence="4">
    <location>
        <begin position="872"/>
        <end position="1011"/>
    </location>
</feature>
<dbReference type="NCBIfam" id="TIGR02603">
    <property type="entry name" value="CxxCH_TIGR02603"/>
    <property type="match status" value="1"/>
</dbReference>
<gene>
    <name evidence="5" type="ORF">MNBD_PLANCTO02-2994</name>
</gene>
<dbReference type="InterPro" id="IPR036909">
    <property type="entry name" value="Cyt_c-like_dom_sf"/>
</dbReference>
<dbReference type="PANTHER" id="PTHR33546:SF1">
    <property type="entry name" value="LARGE, MULTIFUNCTIONAL SECRETED PROTEIN"/>
    <property type="match status" value="1"/>
</dbReference>
<dbReference type="PANTHER" id="PTHR33546">
    <property type="entry name" value="LARGE, MULTIFUNCTIONAL SECRETED PROTEIN-RELATED"/>
    <property type="match status" value="1"/>
</dbReference>
<dbReference type="NCBIfam" id="TIGR02604">
    <property type="entry name" value="Piru_Ver_Nterm"/>
    <property type="match status" value="1"/>
</dbReference>
<evidence type="ECO:0000256" key="2">
    <source>
        <dbReference type="ARBA" id="ARBA00022723"/>
    </source>
</evidence>
<keyword evidence="2" id="KW-0479">Metal-binding</keyword>
<dbReference type="InterPro" id="IPR009056">
    <property type="entry name" value="Cyt_c-like_dom"/>
</dbReference>
<dbReference type="Gene3D" id="2.120.10.30">
    <property type="entry name" value="TolB, C-terminal domain"/>
    <property type="match status" value="1"/>
</dbReference>
<reference evidence="5" key="1">
    <citation type="submission" date="2018-06" db="EMBL/GenBank/DDBJ databases">
        <authorList>
            <person name="Zhirakovskaya E."/>
        </authorList>
    </citation>
    <scope>NUCLEOTIDE SEQUENCE</scope>
</reference>
<dbReference type="InterPro" id="IPR011041">
    <property type="entry name" value="Quinoprot_gluc/sorb_DH_b-prop"/>
</dbReference>
<evidence type="ECO:0000259" key="4">
    <source>
        <dbReference type="PROSITE" id="PS51007"/>
    </source>
</evidence>
<sequence>MLGKLSLLWLLFFVFSLTNNATSNAVAAEKQKSSEQKNALQQEAPPRSLDPRLKIELFAENPQIATPTGIDVDESGRVWVIESNTHFPPEGYQRHKSDRIFVMSDSNGDGKADKIVTFTDGLTHTMSIAVQPTWLKLILSQEKKEKIQTGNSIYVATRKEIFLFQDTNNDLKADSKKSVIRLETNGVYPHNGIAGFAFGADGWMYFGLGENLGVRYKIIGADGKTYSGEGDGGSMFRCRPDGTKLTRFATGFWNPHASCVDAFGRLFTVDNDPHSRPPCRLLHTIQGGNYGYQRKFGSRGVHPFISWNGEIPGTLPMVAGTGEAPSGIVAYESKGLPKEYVGNLLSTSWGDHRIERFRLKPKGASFTSKLEPLIVGGENFRPVGIATAPDGSLYVSDWVLREYKVHGKGRIWHISMKKPVKQKAIDTVLLNEKSSLKILKRAVRSPHLPRRRLAALLLAQSDKRFLMGIIRGKKVPVRTRYEALAAWKHQKDHSEDRLISMQRATSNNPPYNTFHTEVSRYSGERPQVMAFLELLKNPGKSDPEYLRLGVESVTPLVKVLARNPSKVVVTLLNKMLKQNDPFVLVAVVQLIEKSFDEAAYKKLLASDASLSEQLQLAILLAARKEYPQSASILKIAIARQEVSLQREAVQWIAEEKLKQFRPQLLKVLENRNISNRLFESTLAALQILEGKKRAQNDQELGAHFALTIAVNKQFPPAIRARALQIIPPNYKKLKTKLLRKFLQSKEQQMILAALRTLQIIPRGQLAQEVRRIAADSKQSLVIRADAIMTLATMADKKTKENETLLLQLATNENKVLKAEALRSLRGLAAQKNVRELMKKQAAGTDKTLADLAKLALRQKTKPSKVNELFGKGNALTGRRIFFHSQSAGCFKCHTVNRRGGKIGPDLSLIARTMDRKKLAESIIEPSREIAPQFTQWSFVLLSGKIHTGMVIGEANKNVVQLGLSDGKIIRFKRAEIDERVPQKKSVMPEKLPELLTKQEFIDLLAFLESLK</sequence>
<keyword evidence="1" id="KW-0349">Heme</keyword>
<evidence type="ECO:0000313" key="5">
    <source>
        <dbReference type="EMBL" id="VAX40873.1"/>
    </source>
</evidence>
<dbReference type="InterPro" id="IPR011042">
    <property type="entry name" value="6-blade_b-propeller_TolB-like"/>
</dbReference>
<dbReference type="PROSITE" id="PS51007">
    <property type="entry name" value="CYTC"/>
    <property type="match status" value="1"/>
</dbReference>
<organism evidence="5">
    <name type="scientific">hydrothermal vent metagenome</name>
    <dbReference type="NCBI Taxonomy" id="652676"/>
    <lineage>
        <taxon>unclassified sequences</taxon>
        <taxon>metagenomes</taxon>
        <taxon>ecological metagenomes</taxon>
    </lineage>
</organism>
<dbReference type="SUPFAM" id="SSF50952">
    <property type="entry name" value="Soluble quinoprotein glucose dehydrogenase"/>
    <property type="match status" value="1"/>
</dbReference>
<dbReference type="InterPro" id="IPR055557">
    <property type="entry name" value="DUF7133"/>
</dbReference>
<dbReference type="EMBL" id="UOGL01000489">
    <property type="protein sequence ID" value="VAX40873.1"/>
    <property type="molecule type" value="Genomic_DNA"/>
</dbReference>
<dbReference type="InterPro" id="IPR016024">
    <property type="entry name" value="ARM-type_fold"/>
</dbReference>
<evidence type="ECO:0000256" key="3">
    <source>
        <dbReference type="ARBA" id="ARBA00023004"/>
    </source>
</evidence>
<dbReference type="SUPFAM" id="SSF48371">
    <property type="entry name" value="ARM repeat"/>
    <property type="match status" value="1"/>
</dbReference>
<dbReference type="InterPro" id="IPR013427">
    <property type="entry name" value="Haem-bd_dom_put"/>
</dbReference>
<accession>A0A3B1DVF5</accession>